<evidence type="ECO:0000256" key="4">
    <source>
        <dbReference type="ARBA" id="ARBA00022528"/>
    </source>
</evidence>
<dbReference type="Pfam" id="PF11891">
    <property type="entry name" value="RETICULATA-like"/>
    <property type="match status" value="1"/>
</dbReference>
<gene>
    <name evidence="11" type="ORF">CBR_g31200</name>
</gene>
<reference evidence="11 12" key="1">
    <citation type="journal article" date="2018" name="Cell">
        <title>The Chara Genome: Secondary Complexity and Implications for Plant Terrestrialization.</title>
        <authorList>
            <person name="Nishiyama T."/>
            <person name="Sakayama H."/>
            <person name="Vries J.D."/>
            <person name="Buschmann H."/>
            <person name="Saint-Marcoux D."/>
            <person name="Ullrich K.K."/>
            <person name="Haas F.B."/>
            <person name="Vanderstraeten L."/>
            <person name="Becker D."/>
            <person name="Lang D."/>
            <person name="Vosolsobe S."/>
            <person name="Rombauts S."/>
            <person name="Wilhelmsson P.K.I."/>
            <person name="Janitza P."/>
            <person name="Kern R."/>
            <person name="Heyl A."/>
            <person name="Rumpler F."/>
            <person name="Villalobos L.I.A.C."/>
            <person name="Clay J.M."/>
            <person name="Skokan R."/>
            <person name="Toyoda A."/>
            <person name="Suzuki Y."/>
            <person name="Kagoshima H."/>
            <person name="Schijlen E."/>
            <person name="Tajeshwar N."/>
            <person name="Catarino B."/>
            <person name="Hetherington A.J."/>
            <person name="Saltykova A."/>
            <person name="Bonnot C."/>
            <person name="Breuninger H."/>
            <person name="Symeonidi A."/>
            <person name="Radhakrishnan G.V."/>
            <person name="Van Nieuwerburgh F."/>
            <person name="Deforce D."/>
            <person name="Chang C."/>
            <person name="Karol K.G."/>
            <person name="Hedrich R."/>
            <person name="Ulvskov P."/>
            <person name="Glockner G."/>
            <person name="Delwiche C.F."/>
            <person name="Petrasek J."/>
            <person name="Van de Peer Y."/>
            <person name="Friml J."/>
            <person name="Beilby M."/>
            <person name="Dolan L."/>
            <person name="Kohara Y."/>
            <person name="Sugano S."/>
            <person name="Fujiyama A."/>
            <person name="Delaux P.-M."/>
            <person name="Quint M."/>
            <person name="TheiBen G."/>
            <person name="Hagemann M."/>
            <person name="Harholt J."/>
            <person name="Dunand C."/>
            <person name="Zachgo S."/>
            <person name="Langdale J."/>
            <person name="Maumus F."/>
            <person name="Straeten D.V.D."/>
            <person name="Gould S.B."/>
            <person name="Rensing S.A."/>
        </authorList>
    </citation>
    <scope>NUCLEOTIDE SEQUENCE [LARGE SCALE GENOMIC DNA]</scope>
    <source>
        <strain evidence="11 12">S276</strain>
    </source>
</reference>
<keyword evidence="7" id="KW-0809">Transit peptide</keyword>
<dbReference type="InterPro" id="IPR021825">
    <property type="entry name" value="RETICULATA-related"/>
</dbReference>
<comment type="caution">
    <text evidence="11">The sequence shown here is derived from an EMBL/GenBank/DDBJ whole genome shotgun (WGS) entry which is preliminary data.</text>
</comment>
<feature type="region of interest" description="Disordered" evidence="10">
    <location>
        <begin position="409"/>
        <end position="444"/>
    </location>
</feature>
<keyword evidence="6" id="KW-0812">Transmembrane</keyword>
<dbReference type="AlphaFoldDB" id="A0A388JXW6"/>
<accession>A0A388JXW6</accession>
<dbReference type="Proteomes" id="UP000265515">
    <property type="component" value="Unassembled WGS sequence"/>
</dbReference>
<dbReference type="OrthoDB" id="497268at2759"/>
<feature type="compositionally biased region" description="Gly residues" evidence="10">
    <location>
        <begin position="147"/>
        <end position="169"/>
    </location>
</feature>
<name>A0A388JXW6_CHABU</name>
<keyword evidence="5" id="KW-0934">Plastid</keyword>
<dbReference type="Gramene" id="GBG62563">
    <property type="protein sequence ID" value="GBG62563"/>
    <property type="gene ID" value="CBR_g31200"/>
</dbReference>
<keyword evidence="8" id="KW-1133">Transmembrane helix</keyword>
<proteinExistence type="inferred from homology"/>
<keyword evidence="9" id="KW-0472">Membrane</keyword>
<evidence type="ECO:0000256" key="9">
    <source>
        <dbReference type="ARBA" id="ARBA00023136"/>
    </source>
</evidence>
<evidence type="ECO:0000256" key="1">
    <source>
        <dbReference type="ARBA" id="ARBA00004141"/>
    </source>
</evidence>
<evidence type="ECO:0000256" key="8">
    <source>
        <dbReference type="ARBA" id="ARBA00022989"/>
    </source>
</evidence>
<comment type="similarity">
    <text evidence="3">Belongs to the RETICULATA family.</text>
</comment>
<dbReference type="PANTHER" id="PTHR31620:SF15">
    <property type="entry name" value="PROTEIN RETICULATA-RELATED 2, CHLOROPLASTIC-RELATED"/>
    <property type="match status" value="1"/>
</dbReference>
<feature type="compositionally biased region" description="Polar residues" evidence="10">
    <location>
        <begin position="80"/>
        <end position="91"/>
    </location>
</feature>
<protein>
    <submittedName>
        <fullName evidence="11">Uncharacterized protein</fullName>
    </submittedName>
</protein>
<dbReference type="EMBL" id="BFEA01000030">
    <property type="protein sequence ID" value="GBG62563.1"/>
    <property type="molecule type" value="Genomic_DNA"/>
</dbReference>
<keyword evidence="4" id="KW-0150">Chloroplast</keyword>
<evidence type="ECO:0000256" key="5">
    <source>
        <dbReference type="ARBA" id="ARBA00022640"/>
    </source>
</evidence>
<evidence type="ECO:0000313" key="12">
    <source>
        <dbReference type="Proteomes" id="UP000265515"/>
    </source>
</evidence>
<organism evidence="11 12">
    <name type="scientific">Chara braunii</name>
    <name type="common">Braun's stonewort</name>
    <dbReference type="NCBI Taxonomy" id="69332"/>
    <lineage>
        <taxon>Eukaryota</taxon>
        <taxon>Viridiplantae</taxon>
        <taxon>Streptophyta</taxon>
        <taxon>Charophyceae</taxon>
        <taxon>Charales</taxon>
        <taxon>Characeae</taxon>
        <taxon>Chara</taxon>
    </lineage>
</organism>
<feature type="region of interest" description="Disordered" evidence="10">
    <location>
        <begin position="132"/>
        <end position="175"/>
    </location>
</feature>
<dbReference type="GO" id="GO:0016020">
    <property type="term" value="C:membrane"/>
    <property type="evidence" value="ECO:0007669"/>
    <property type="project" value="UniProtKB-SubCell"/>
</dbReference>
<feature type="region of interest" description="Disordered" evidence="10">
    <location>
        <begin position="65"/>
        <end position="91"/>
    </location>
</feature>
<evidence type="ECO:0000256" key="6">
    <source>
        <dbReference type="ARBA" id="ARBA00022692"/>
    </source>
</evidence>
<dbReference type="PANTHER" id="PTHR31620">
    <property type="entry name" value="PROTEIN RETICULATA-RELATED 2, CHLOROPLASTIC-RELATED"/>
    <property type="match status" value="1"/>
</dbReference>
<keyword evidence="12" id="KW-1185">Reference proteome</keyword>
<sequence>MQALIRGVSVGRLSGASCQSITVPCTTTATSVSSSSEGIAGCVAPSLRRWGGACARVSARGCARSHPVRGGVPAGKMSAKGTTTGKAMTSFPNRAGTVSILGIRGPGRDHPGSWRQTGLCLALSADVLDTTATPATGGGGDDDGGEGGHGGGGGGGGKGGGGGDGGGNPAGDRDGGAGAGAVGVPFLGALATGWKSRVDADPEFVFKVLTEQILGVGACVLGDMSTRPNFGLNELDFVFSTLVVGSIVNFALMYMLAPTGAGAARLPGIFASCPTGHMFEAGPYGVVHRAGTYIYKGVQFATVGFAAGLVGTSISKSLLALRQRYDPAFKLQNDPPPTFLNSATWALHMGLSSNARYQMLNGLDSVLVKLLPPTPFKVVVFAVRTANNVIGGSSFVILAKLTGAQSTAKARAPTSPSSTVVSTAPASAGAGAQKGASSVAVART</sequence>
<evidence type="ECO:0000256" key="3">
    <source>
        <dbReference type="ARBA" id="ARBA00010793"/>
    </source>
</evidence>
<feature type="compositionally biased region" description="Low complexity" evidence="10">
    <location>
        <begin position="412"/>
        <end position="444"/>
    </location>
</feature>
<evidence type="ECO:0000313" key="11">
    <source>
        <dbReference type="EMBL" id="GBG62563.1"/>
    </source>
</evidence>
<evidence type="ECO:0000256" key="10">
    <source>
        <dbReference type="SAM" id="MobiDB-lite"/>
    </source>
</evidence>
<dbReference type="GO" id="GO:0009507">
    <property type="term" value="C:chloroplast"/>
    <property type="evidence" value="ECO:0007669"/>
    <property type="project" value="UniProtKB-SubCell"/>
</dbReference>
<dbReference type="STRING" id="69332.A0A388JXW6"/>
<evidence type="ECO:0000256" key="2">
    <source>
        <dbReference type="ARBA" id="ARBA00004229"/>
    </source>
</evidence>
<comment type="subcellular location">
    <subcellularLocation>
        <location evidence="1">Membrane</location>
        <topology evidence="1">Multi-pass membrane protein</topology>
    </subcellularLocation>
    <subcellularLocation>
        <location evidence="2">Plastid</location>
        <location evidence="2">Chloroplast</location>
    </subcellularLocation>
</comment>
<evidence type="ECO:0000256" key="7">
    <source>
        <dbReference type="ARBA" id="ARBA00022946"/>
    </source>
</evidence>